<evidence type="ECO:0000313" key="2">
    <source>
        <dbReference type="EMBL" id="EGN99357.1"/>
    </source>
</evidence>
<keyword evidence="1" id="KW-1133">Transmembrane helix</keyword>
<dbReference type="InterPro" id="IPR027948">
    <property type="entry name" value="DUF4436"/>
</dbReference>
<organism evidence="3">
    <name type="scientific">Serpula lacrymans var. lacrymans (strain S7.3)</name>
    <name type="common">Dry rot fungus</name>
    <dbReference type="NCBI Taxonomy" id="936435"/>
    <lineage>
        <taxon>Eukaryota</taxon>
        <taxon>Fungi</taxon>
        <taxon>Dikarya</taxon>
        <taxon>Basidiomycota</taxon>
        <taxon>Agaricomycotina</taxon>
        <taxon>Agaricomycetes</taxon>
        <taxon>Agaricomycetidae</taxon>
        <taxon>Boletales</taxon>
        <taxon>Coniophorineae</taxon>
        <taxon>Serpulaceae</taxon>
        <taxon>Serpula</taxon>
    </lineage>
</organism>
<dbReference type="STRING" id="936435.F8PX82"/>
<dbReference type="OrthoDB" id="2923771at2759"/>
<dbReference type="EMBL" id="GL945480">
    <property type="protein sequence ID" value="EGN99357.1"/>
    <property type="molecule type" value="Genomic_DNA"/>
</dbReference>
<feature type="transmembrane region" description="Helical" evidence="1">
    <location>
        <begin position="309"/>
        <end position="329"/>
    </location>
</feature>
<feature type="transmembrane region" description="Helical" evidence="1">
    <location>
        <begin position="20"/>
        <end position="44"/>
    </location>
</feature>
<proteinExistence type="predicted"/>
<dbReference type="AlphaFoldDB" id="F8PX82"/>
<dbReference type="OMA" id="HDIPRWH"/>
<keyword evidence="3" id="KW-1185">Reference proteome</keyword>
<dbReference type="InParanoid" id="F8PX82"/>
<sequence length="415" mass="44790">MKLPASVQKAMPRIMGYGPWISMILAVMVLAIISAKITTAYVAANFSSKVNIDVLWAGDTDNSLKGVALLANIYAIDTTAQTMSIHWSIIGACGASYTFGGNDSCVQNGLSVPLSLYLNTVPTSSWNTTTPAGQYDPTSITNPPPTSYIPGRTSLPTSEFDTDLPLDPFLPYIQDKKSSTLYYPFDLFNTYVSLLAINTNDNSTIPIANARGYGTVVNWVGRANFLAISLPGQEDLLYSLTLSLDRQLPVKAFVVIILITNWMMSLTVLWMTIIVLFRQKIDSGLLLGSTTILFALPQIRASMPDAPPFGAFIDIGGYFMNVCLVSVCVRHMIPNFVIEANCLPDIAAPRLDISTPPHSTTLPLQTPSPTYVTVSAAKENGFTGGVSAVTDNNEVISHPAFNNGLVRAKEILSST</sequence>
<evidence type="ECO:0000256" key="1">
    <source>
        <dbReference type="SAM" id="Phobius"/>
    </source>
</evidence>
<evidence type="ECO:0000313" key="3">
    <source>
        <dbReference type="Proteomes" id="UP000008063"/>
    </source>
</evidence>
<dbReference type="HOGENOM" id="CLU_731899_0_0_1"/>
<keyword evidence="1" id="KW-0472">Membrane</keyword>
<dbReference type="Proteomes" id="UP000008063">
    <property type="component" value="Unassembled WGS sequence"/>
</dbReference>
<dbReference type="Pfam" id="PF14494">
    <property type="entry name" value="DUF4436"/>
    <property type="match status" value="1"/>
</dbReference>
<name>F8PX82_SERL3</name>
<gene>
    <name evidence="2" type="ORF">SERLA73DRAFT_73891</name>
</gene>
<feature type="transmembrane region" description="Helical" evidence="1">
    <location>
        <begin position="252"/>
        <end position="277"/>
    </location>
</feature>
<reference evidence="3" key="1">
    <citation type="journal article" date="2011" name="Science">
        <title>The plant cell wall-decomposing machinery underlies the functional diversity of forest fungi.</title>
        <authorList>
            <person name="Eastwood D.C."/>
            <person name="Floudas D."/>
            <person name="Binder M."/>
            <person name="Majcherczyk A."/>
            <person name="Schneider P."/>
            <person name="Aerts A."/>
            <person name="Asiegbu F.O."/>
            <person name="Baker S.E."/>
            <person name="Barry K."/>
            <person name="Bendiksby M."/>
            <person name="Blumentritt M."/>
            <person name="Coutinho P.M."/>
            <person name="Cullen D."/>
            <person name="de Vries R.P."/>
            <person name="Gathman A."/>
            <person name="Goodell B."/>
            <person name="Henrissat B."/>
            <person name="Ihrmark K."/>
            <person name="Kauserud H."/>
            <person name="Kohler A."/>
            <person name="LaButti K."/>
            <person name="Lapidus A."/>
            <person name="Lavin J.L."/>
            <person name="Lee Y.-H."/>
            <person name="Lindquist E."/>
            <person name="Lilly W."/>
            <person name="Lucas S."/>
            <person name="Morin E."/>
            <person name="Murat C."/>
            <person name="Oguiza J.A."/>
            <person name="Park J."/>
            <person name="Pisabarro A.G."/>
            <person name="Riley R."/>
            <person name="Rosling A."/>
            <person name="Salamov A."/>
            <person name="Schmidt O."/>
            <person name="Schmutz J."/>
            <person name="Skrede I."/>
            <person name="Stenlid J."/>
            <person name="Wiebenga A."/>
            <person name="Xie X."/>
            <person name="Kuees U."/>
            <person name="Hibbett D.S."/>
            <person name="Hoffmeister D."/>
            <person name="Hoegberg N."/>
            <person name="Martin F."/>
            <person name="Grigoriev I.V."/>
            <person name="Watkinson S.C."/>
        </authorList>
    </citation>
    <scope>NUCLEOTIDE SEQUENCE [LARGE SCALE GENOMIC DNA]</scope>
    <source>
        <strain evidence="3">strain S7.3</strain>
    </source>
</reference>
<protein>
    <submittedName>
        <fullName evidence="2">Uncharacterized protein</fullName>
    </submittedName>
</protein>
<dbReference type="eggNOG" id="ENOG502S6XR">
    <property type="taxonomic scope" value="Eukaryota"/>
</dbReference>
<keyword evidence="1" id="KW-0812">Transmembrane</keyword>
<accession>F8PX82</accession>